<dbReference type="Gene3D" id="3.30.110.170">
    <property type="entry name" value="Protein of unknown function (DUF541), domain 1"/>
    <property type="match status" value="1"/>
</dbReference>
<proteinExistence type="predicted"/>
<reference evidence="2 3" key="1">
    <citation type="submission" date="2019-11" db="EMBL/GenBank/DDBJ databases">
        <title>Pedobacter sp. HMF7056 Genome sequencing and assembly.</title>
        <authorList>
            <person name="Kang H."/>
            <person name="Kim H."/>
            <person name="Joh K."/>
        </authorList>
    </citation>
    <scope>NUCLEOTIDE SEQUENCE [LARGE SCALE GENOMIC DNA]</scope>
    <source>
        <strain evidence="2 3">HMF7056</strain>
    </source>
</reference>
<dbReference type="PANTHER" id="PTHR34387:SF1">
    <property type="entry name" value="PERIPLASMIC IMMUNOGENIC PROTEIN"/>
    <property type="match status" value="1"/>
</dbReference>
<organism evidence="2 3">
    <name type="scientific">Hufsiella ginkgonis</name>
    <dbReference type="NCBI Taxonomy" id="2695274"/>
    <lineage>
        <taxon>Bacteria</taxon>
        <taxon>Pseudomonadati</taxon>
        <taxon>Bacteroidota</taxon>
        <taxon>Sphingobacteriia</taxon>
        <taxon>Sphingobacteriales</taxon>
        <taxon>Sphingobacteriaceae</taxon>
        <taxon>Hufsiella</taxon>
    </lineage>
</organism>
<feature type="signal peptide" evidence="1">
    <location>
        <begin position="1"/>
        <end position="19"/>
    </location>
</feature>
<keyword evidence="1" id="KW-0732">Signal</keyword>
<dbReference type="EMBL" id="WVHS01000001">
    <property type="protein sequence ID" value="MXV13725.1"/>
    <property type="molecule type" value="Genomic_DNA"/>
</dbReference>
<accession>A0A7K1XRV1</accession>
<evidence type="ECO:0000313" key="3">
    <source>
        <dbReference type="Proteomes" id="UP000451233"/>
    </source>
</evidence>
<dbReference type="InterPro" id="IPR007497">
    <property type="entry name" value="SIMPL/DUF541"/>
</dbReference>
<dbReference type="InterPro" id="IPR052022">
    <property type="entry name" value="26kDa_periplasmic_antigen"/>
</dbReference>
<name>A0A7K1XRV1_9SPHI</name>
<dbReference type="Gene3D" id="3.30.70.2970">
    <property type="entry name" value="Protein of unknown function (DUF541), domain 2"/>
    <property type="match status" value="1"/>
</dbReference>
<dbReference type="PANTHER" id="PTHR34387">
    <property type="entry name" value="SLR1258 PROTEIN"/>
    <property type="match status" value="1"/>
</dbReference>
<evidence type="ECO:0000256" key="1">
    <source>
        <dbReference type="SAM" id="SignalP"/>
    </source>
</evidence>
<dbReference type="Proteomes" id="UP000451233">
    <property type="component" value="Unassembled WGS sequence"/>
</dbReference>
<comment type="caution">
    <text evidence="2">The sequence shown here is derived from an EMBL/GenBank/DDBJ whole genome shotgun (WGS) entry which is preliminary data.</text>
</comment>
<dbReference type="GO" id="GO:0006974">
    <property type="term" value="P:DNA damage response"/>
    <property type="evidence" value="ECO:0007669"/>
    <property type="project" value="TreeGrafter"/>
</dbReference>
<dbReference type="Pfam" id="PF04402">
    <property type="entry name" value="SIMPL"/>
    <property type="match status" value="1"/>
</dbReference>
<sequence length="233" mass="26431">MKRLAAIICLSIISFTAFSQNADLRRKIEVNGNAEAEVTPDIIYFGISLKEYFKDSSNKKKVEIEELEKQLQAAVIAAGIPKENFMINNVSSYSYQVKKKDPGFLARKQYTIKVTDLSRFNDLVSAVDPRGIESTNIEKFDYSKIQTLKRELKVKAVQAAKEKAAYMAEAIGEKVGSALELQEINNEYYPQPVYRQSNVMMKTEMMAADAASPEIDFQKIKLNYQVRAVFELK</sequence>
<feature type="chain" id="PRO_5029644767" evidence="1">
    <location>
        <begin position="20"/>
        <end position="233"/>
    </location>
</feature>
<gene>
    <name evidence="2" type="ORF">GS398_00275</name>
</gene>
<evidence type="ECO:0000313" key="2">
    <source>
        <dbReference type="EMBL" id="MXV13725.1"/>
    </source>
</evidence>
<protein>
    <submittedName>
        <fullName evidence="2">DUF541 domain-containing protein</fullName>
    </submittedName>
</protein>
<dbReference type="AlphaFoldDB" id="A0A7K1XRV1"/>
<keyword evidence="3" id="KW-1185">Reference proteome</keyword>
<dbReference type="RefSeq" id="WP_160904757.1">
    <property type="nucleotide sequence ID" value="NZ_WVHS01000001.1"/>
</dbReference>